<evidence type="ECO:0000256" key="5">
    <source>
        <dbReference type="PIRSR" id="PIRSR620019-1"/>
    </source>
</evidence>
<feature type="binding site" evidence="6">
    <location>
        <position position="70"/>
    </location>
    <ligand>
        <name>substrate</name>
    </ligand>
</feature>
<dbReference type="EC" id="2.3.1.89" evidence="8"/>
<keyword evidence="4 8" id="KW-0012">Acyltransferase</keyword>
<accession>A0A9W4VMC6</accession>
<dbReference type="PANTHER" id="PTHR43300:SF7">
    <property type="entry name" value="UDP-N-ACETYLBACILLOSAMINE N-ACETYLTRANSFERASE"/>
    <property type="match status" value="1"/>
</dbReference>
<dbReference type="EMBL" id="CAMAPB010000003">
    <property type="protein sequence ID" value="CAH9051412.1"/>
    <property type="molecule type" value="Genomic_DNA"/>
</dbReference>
<dbReference type="NCBIfam" id="TIGR03570">
    <property type="entry name" value="NeuD_NnaD"/>
    <property type="match status" value="1"/>
</dbReference>
<name>A0A9W4VMC6_PSEHA</name>
<sequence>MSNKPIVLLGGGGHASVLTDILRENKQKIASLISPICPNGAIFSDIKVFDNDDDLVLFSAEQFEVVVAIGPQLDDSKRINIIDMVVNKGYTFTNVLSPRAIISEYSSLGEGVQILPGAIINAGANIGEHVVINSRVVIEHDCIIGGFSHIAPGAVICGGANVAKHVFIGAGAVVLPGINIGSNSTIGANALVDKDIPKNTTLYGCRGNIK</sequence>
<keyword evidence="3" id="KW-0677">Repeat</keyword>
<feature type="active site" description="Proton acceptor" evidence="5">
    <location>
        <position position="140"/>
    </location>
</feature>
<proteinExistence type="inferred from homology"/>
<keyword evidence="2 8" id="KW-0808">Transferase</keyword>
<reference evidence="8" key="1">
    <citation type="submission" date="2022-07" db="EMBL/GenBank/DDBJ databases">
        <authorList>
            <person name="Criscuolo A."/>
        </authorList>
    </citation>
    <scope>NUCLEOTIDE SEQUENCE</scope>
    <source>
        <strain evidence="8">CIP103197</strain>
    </source>
</reference>
<dbReference type="AlphaFoldDB" id="A0A9W4VMC6"/>
<dbReference type="RefSeq" id="WP_262976034.1">
    <property type="nucleotide sequence ID" value="NZ_CAMAPB010000003.1"/>
</dbReference>
<evidence type="ECO:0000256" key="6">
    <source>
        <dbReference type="PIRSR" id="PIRSR620019-2"/>
    </source>
</evidence>
<evidence type="ECO:0000313" key="9">
    <source>
        <dbReference type="Proteomes" id="UP001152447"/>
    </source>
</evidence>
<protein>
    <submittedName>
        <fullName evidence="8">2,3,4,5-tetrahydropyridine-2,6-dicarboxylate N-acetyltransferase</fullName>
        <ecNumber evidence="8">2.3.1.89</ecNumber>
    </submittedName>
</protein>
<dbReference type="Proteomes" id="UP001152447">
    <property type="component" value="Unassembled WGS sequence"/>
</dbReference>
<dbReference type="Gene3D" id="2.160.10.10">
    <property type="entry name" value="Hexapeptide repeat proteins"/>
    <property type="match status" value="1"/>
</dbReference>
<dbReference type="InterPro" id="IPR050179">
    <property type="entry name" value="Trans_hexapeptide_repeat"/>
</dbReference>
<dbReference type="GO" id="GO:0047200">
    <property type="term" value="F:tetrahydrodipicolinate N-acetyltransferase activity"/>
    <property type="evidence" value="ECO:0007669"/>
    <property type="project" value="UniProtKB-EC"/>
</dbReference>
<organism evidence="8 9">
    <name type="scientific">Pseudoalteromonas haloplanktis</name>
    <name type="common">Alteromonas haloplanktis</name>
    <dbReference type="NCBI Taxonomy" id="228"/>
    <lineage>
        <taxon>Bacteria</taxon>
        <taxon>Pseudomonadati</taxon>
        <taxon>Pseudomonadota</taxon>
        <taxon>Gammaproteobacteria</taxon>
        <taxon>Alteromonadales</taxon>
        <taxon>Pseudoalteromonadaceae</taxon>
        <taxon>Pseudoalteromonas</taxon>
    </lineage>
</organism>
<dbReference type="PANTHER" id="PTHR43300">
    <property type="entry name" value="ACETYLTRANSFERASE"/>
    <property type="match status" value="1"/>
</dbReference>
<dbReference type="PROSITE" id="PS00101">
    <property type="entry name" value="HEXAPEP_TRANSFERASES"/>
    <property type="match status" value="1"/>
</dbReference>
<keyword evidence="9" id="KW-1185">Reference proteome</keyword>
<evidence type="ECO:0000313" key="8">
    <source>
        <dbReference type="EMBL" id="CAH9051412.1"/>
    </source>
</evidence>
<dbReference type="InterPro" id="IPR018357">
    <property type="entry name" value="Hexapep_transf_CS"/>
</dbReference>
<comment type="caution">
    <text evidence="8">The sequence shown here is derived from an EMBL/GenBank/DDBJ whole genome shotgun (WGS) entry which is preliminary data.</text>
</comment>
<evidence type="ECO:0000256" key="3">
    <source>
        <dbReference type="ARBA" id="ARBA00022737"/>
    </source>
</evidence>
<feature type="site" description="Increases basicity of active site His" evidence="5">
    <location>
        <position position="141"/>
    </location>
</feature>
<evidence type="ECO:0000259" key="7">
    <source>
        <dbReference type="Pfam" id="PF17836"/>
    </source>
</evidence>
<dbReference type="Pfam" id="PF17836">
    <property type="entry name" value="PglD_N"/>
    <property type="match status" value="1"/>
</dbReference>
<gene>
    <name evidence="8" type="primary">dapH_1</name>
    <name evidence="8" type="ORF">PSEHALCIP103_00398</name>
</gene>
<evidence type="ECO:0000256" key="2">
    <source>
        <dbReference type="ARBA" id="ARBA00022679"/>
    </source>
</evidence>
<feature type="domain" description="PglD N-terminal" evidence="7">
    <location>
        <begin position="6"/>
        <end position="79"/>
    </location>
</feature>
<dbReference type="CDD" id="cd03360">
    <property type="entry name" value="LbH_AT_putative"/>
    <property type="match status" value="1"/>
</dbReference>
<dbReference type="Gene3D" id="3.40.50.20">
    <property type="match status" value="1"/>
</dbReference>
<dbReference type="InterPro" id="IPR041561">
    <property type="entry name" value="PglD_N"/>
</dbReference>
<dbReference type="InterPro" id="IPR001451">
    <property type="entry name" value="Hexapep"/>
</dbReference>
<dbReference type="InterPro" id="IPR020019">
    <property type="entry name" value="AcTrfase_PglD-like"/>
</dbReference>
<feature type="binding site" evidence="6">
    <location>
        <position position="149"/>
    </location>
    <ligand>
        <name>acetyl-CoA</name>
        <dbReference type="ChEBI" id="CHEBI:57288"/>
    </ligand>
</feature>
<dbReference type="InterPro" id="IPR011004">
    <property type="entry name" value="Trimer_LpxA-like_sf"/>
</dbReference>
<evidence type="ECO:0000256" key="1">
    <source>
        <dbReference type="ARBA" id="ARBA00007274"/>
    </source>
</evidence>
<evidence type="ECO:0000256" key="4">
    <source>
        <dbReference type="ARBA" id="ARBA00023315"/>
    </source>
</evidence>
<dbReference type="Pfam" id="PF00132">
    <property type="entry name" value="Hexapep"/>
    <property type="match status" value="1"/>
</dbReference>
<comment type="similarity">
    <text evidence="1">Belongs to the transferase hexapeptide repeat family.</text>
</comment>
<dbReference type="SUPFAM" id="SSF51161">
    <property type="entry name" value="Trimeric LpxA-like enzymes"/>
    <property type="match status" value="1"/>
</dbReference>